<evidence type="ECO:0000313" key="1">
    <source>
        <dbReference type="EMBL" id="KIL45033.1"/>
    </source>
</evidence>
<dbReference type="EMBL" id="JXRP01000018">
    <property type="protein sequence ID" value="KIL45033.1"/>
    <property type="molecule type" value="Genomic_DNA"/>
</dbReference>
<evidence type="ECO:0000313" key="2">
    <source>
        <dbReference type="Proteomes" id="UP000031938"/>
    </source>
</evidence>
<comment type="caution">
    <text evidence="1">The sequence shown here is derived from an EMBL/GenBank/DDBJ whole genome shotgun (WGS) entry which is preliminary data.</text>
</comment>
<proteinExistence type="predicted"/>
<gene>
    <name evidence="1" type="ORF">KP78_25770</name>
</gene>
<accession>A0A0C2VM20</accession>
<keyword evidence="2" id="KW-1185">Reference proteome</keyword>
<protein>
    <submittedName>
        <fullName evidence="1">Uncharacterized protein</fullName>
    </submittedName>
</protein>
<dbReference type="OrthoDB" id="2860025at2"/>
<organism evidence="1 2">
    <name type="scientific">Jeotgalibacillus soli</name>
    <dbReference type="NCBI Taxonomy" id="889306"/>
    <lineage>
        <taxon>Bacteria</taxon>
        <taxon>Bacillati</taxon>
        <taxon>Bacillota</taxon>
        <taxon>Bacilli</taxon>
        <taxon>Bacillales</taxon>
        <taxon>Caryophanaceae</taxon>
        <taxon>Jeotgalibacillus</taxon>
    </lineage>
</organism>
<sequence length="107" mass="12509">MIKATGIVRFYSRDISTAQNEIYLHDSNVKIEVISCSEPFIYQEKPCIEVKANFIILLERKPYCKSLEDYAGFVFPFMRSKLPVVLSTQTVDFEYVPEYRTLKRPSN</sequence>
<name>A0A0C2VM20_9BACL</name>
<reference evidence="1 2" key="1">
    <citation type="submission" date="2015-01" db="EMBL/GenBank/DDBJ databases">
        <title>Genome sequencing of Jeotgalibacillus soli.</title>
        <authorList>
            <person name="Goh K.M."/>
            <person name="Chan K.-G."/>
            <person name="Yaakop A.S."/>
            <person name="Ee R."/>
            <person name="Gan H.M."/>
            <person name="Chan C.S."/>
        </authorList>
    </citation>
    <scope>NUCLEOTIDE SEQUENCE [LARGE SCALE GENOMIC DNA]</scope>
    <source>
        <strain evidence="1 2">P9</strain>
    </source>
</reference>
<dbReference type="AlphaFoldDB" id="A0A0C2VM20"/>
<dbReference type="PATRIC" id="fig|889306.3.peg.2591"/>
<dbReference type="RefSeq" id="WP_041089289.1">
    <property type="nucleotide sequence ID" value="NZ_JXRP01000018.1"/>
</dbReference>
<dbReference type="Proteomes" id="UP000031938">
    <property type="component" value="Unassembled WGS sequence"/>
</dbReference>